<keyword evidence="6" id="KW-0949">S-adenosyl-L-methionine</keyword>
<evidence type="ECO:0000256" key="3">
    <source>
        <dbReference type="ARBA" id="ARBA00022573"/>
    </source>
</evidence>
<dbReference type="Pfam" id="PF00590">
    <property type="entry name" value="TP_methylase"/>
    <property type="match status" value="1"/>
</dbReference>
<proteinExistence type="inferred from homology"/>
<evidence type="ECO:0000313" key="12">
    <source>
        <dbReference type="EMBL" id="SFU10316.1"/>
    </source>
</evidence>
<comment type="similarity">
    <text evidence="1 10">Belongs to the precorrin methyltransferase family.</text>
</comment>
<evidence type="ECO:0000256" key="9">
    <source>
        <dbReference type="ARBA" id="ARBA00060548"/>
    </source>
</evidence>
<keyword evidence="3" id="KW-0169">Cobalamin biosynthesis</keyword>
<reference evidence="13" key="1">
    <citation type="submission" date="2016-10" db="EMBL/GenBank/DDBJ databases">
        <authorList>
            <person name="Varghese N."/>
            <person name="Submissions S."/>
        </authorList>
    </citation>
    <scope>NUCLEOTIDE SEQUENCE [LARGE SCALE GENOMIC DNA]</scope>
    <source>
        <strain evidence="13">DSM 17465</strain>
    </source>
</reference>
<evidence type="ECO:0000256" key="1">
    <source>
        <dbReference type="ARBA" id="ARBA00005879"/>
    </source>
</evidence>
<name>A0A1I7DFE4_9HYPH</name>
<organism evidence="12 13">
    <name type="scientific">Pseudovibrio denitrificans</name>
    <dbReference type="NCBI Taxonomy" id="258256"/>
    <lineage>
        <taxon>Bacteria</taxon>
        <taxon>Pseudomonadati</taxon>
        <taxon>Pseudomonadota</taxon>
        <taxon>Alphaproteobacteria</taxon>
        <taxon>Hyphomicrobiales</taxon>
        <taxon>Stappiaceae</taxon>
        <taxon>Pseudovibrio</taxon>
    </lineage>
</organism>
<dbReference type="PROSITE" id="PS00840">
    <property type="entry name" value="SUMT_2"/>
    <property type="match status" value="1"/>
</dbReference>
<dbReference type="EMBL" id="FPBD01000008">
    <property type="protein sequence ID" value="SFU10316.1"/>
    <property type="molecule type" value="Genomic_DNA"/>
</dbReference>
<evidence type="ECO:0000256" key="10">
    <source>
        <dbReference type="RuleBase" id="RU003960"/>
    </source>
</evidence>
<dbReference type="UniPathway" id="UPA00262">
    <property type="reaction ID" value="UER00211"/>
</dbReference>
<accession>A0A1I7DFE4</accession>
<keyword evidence="7" id="KW-0627">Porphyrin biosynthesis</keyword>
<comment type="pathway">
    <text evidence="8">Porphyrin-containing compound metabolism; siroheme biosynthesis; precorrin-2 from uroporphyrinogen III: step 1/1.</text>
</comment>
<dbReference type="PANTHER" id="PTHR45790:SF3">
    <property type="entry name" value="S-ADENOSYL-L-METHIONINE-DEPENDENT UROPORPHYRINOGEN III METHYLTRANSFERASE, CHLOROPLASTIC"/>
    <property type="match status" value="1"/>
</dbReference>
<dbReference type="InterPro" id="IPR035996">
    <property type="entry name" value="4pyrrol_Methylase_sf"/>
</dbReference>
<dbReference type="FunFam" id="3.30.950.10:FF:000001">
    <property type="entry name" value="Siroheme synthase"/>
    <property type="match status" value="1"/>
</dbReference>
<gene>
    <name evidence="12" type="ORF">SAMN05444141_108273</name>
</gene>
<evidence type="ECO:0000256" key="8">
    <source>
        <dbReference type="ARBA" id="ARBA00025705"/>
    </source>
</evidence>
<keyword evidence="5 10" id="KW-0808">Transferase</keyword>
<dbReference type="InterPro" id="IPR003043">
    <property type="entry name" value="Uropor_MeTrfase_CS"/>
</dbReference>
<comment type="pathway">
    <text evidence="9">Cofactor biosynthesis; adenosylcobalamin biosynthesis; precorrin-2 from uroporphyrinogen III: step 1/1.</text>
</comment>
<dbReference type="GO" id="GO:0009236">
    <property type="term" value="P:cobalamin biosynthetic process"/>
    <property type="evidence" value="ECO:0007669"/>
    <property type="project" value="UniProtKB-KW"/>
</dbReference>
<feature type="domain" description="Tetrapyrrole methylase" evidence="11">
    <location>
        <begin position="6"/>
        <end position="217"/>
    </location>
</feature>
<evidence type="ECO:0000256" key="5">
    <source>
        <dbReference type="ARBA" id="ARBA00022679"/>
    </source>
</evidence>
<evidence type="ECO:0000256" key="2">
    <source>
        <dbReference type="ARBA" id="ARBA00012162"/>
    </source>
</evidence>
<evidence type="ECO:0000256" key="4">
    <source>
        <dbReference type="ARBA" id="ARBA00022603"/>
    </source>
</evidence>
<evidence type="ECO:0000259" key="11">
    <source>
        <dbReference type="Pfam" id="PF00590"/>
    </source>
</evidence>
<keyword evidence="4 10" id="KW-0489">Methyltransferase</keyword>
<dbReference type="InterPro" id="IPR014777">
    <property type="entry name" value="4pyrrole_Mease_sub1"/>
</dbReference>
<dbReference type="PANTHER" id="PTHR45790">
    <property type="entry name" value="SIROHEME SYNTHASE-RELATED"/>
    <property type="match status" value="1"/>
</dbReference>
<dbReference type="PROSITE" id="PS00839">
    <property type="entry name" value="SUMT_1"/>
    <property type="match status" value="1"/>
</dbReference>
<evidence type="ECO:0000256" key="7">
    <source>
        <dbReference type="ARBA" id="ARBA00023244"/>
    </source>
</evidence>
<dbReference type="GO" id="GO:0004851">
    <property type="term" value="F:uroporphyrin-III C-methyltransferase activity"/>
    <property type="evidence" value="ECO:0007669"/>
    <property type="project" value="UniProtKB-EC"/>
</dbReference>
<dbReference type="InterPro" id="IPR014776">
    <property type="entry name" value="4pyrrole_Mease_sub2"/>
</dbReference>
<protein>
    <recommendedName>
        <fullName evidence="2">uroporphyrinogen-III C-methyltransferase</fullName>
        <ecNumber evidence="2">2.1.1.107</ecNumber>
    </recommendedName>
</protein>
<dbReference type="EC" id="2.1.1.107" evidence="2"/>
<dbReference type="AlphaFoldDB" id="A0A1I7DFE4"/>
<dbReference type="InterPro" id="IPR000878">
    <property type="entry name" value="4pyrrol_Mease"/>
</dbReference>
<dbReference type="CDD" id="cd11642">
    <property type="entry name" value="SUMT"/>
    <property type="match status" value="1"/>
</dbReference>
<dbReference type="InterPro" id="IPR006366">
    <property type="entry name" value="CobA/CysG_C"/>
</dbReference>
<evidence type="ECO:0000313" key="13">
    <source>
        <dbReference type="Proteomes" id="UP000183371"/>
    </source>
</evidence>
<dbReference type="Gene3D" id="3.30.950.10">
    <property type="entry name" value="Methyltransferase, Cobalt-precorrin-4 Transmethylase, Domain 2"/>
    <property type="match status" value="1"/>
</dbReference>
<dbReference type="GO" id="GO:0019354">
    <property type="term" value="P:siroheme biosynthetic process"/>
    <property type="evidence" value="ECO:0007669"/>
    <property type="project" value="UniProtKB-UniPathway"/>
</dbReference>
<dbReference type="SUPFAM" id="SSF53790">
    <property type="entry name" value="Tetrapyrrole methylase"/>
    <property type="match status" value="1"/>
</dbReference>
<dbReference type="Proteomes" id="UP000183371">
    <property type="component" value="Unassembled WGS sequence"/>
</dbReference>
<dbReference type="GO" id="GO:0032259">
    <property type="term" value="P:methylation"/>
    <property type="evidence" value="ECO:0007669"/>
    <property type="project" value="UniProtKB-KW"/>
</dbReference>
<dbReference type="FunFam" id="3.40.1010.10:FF:000001">
    <property type="entry name" value="Siroheme synthase"/>
    <property type="match status" value="1"/>
</dbReference>
<evidence type="ECO:0000256" key="6">
    <source>
        <dbReference type="ARBA" id="ARBA00022691"/>
    </source>
</evidence>
<dbReference type="Gene3D" id="3.40.1010.10">
    <property type="entry name" value="Cobalt-precorrin-4 Transmethylase, Domain 1"/>
    <property type="match status" value="1"/>
</dbReference>
<dbReference type="RefSeq" id="WP_083417343.1">
    <property type="nucleotide sequence ID" value="NZ_FPBD01000008.1"/>
</dbReference>
<sequence>MRGIGKVSLIGAGPGDPDLLTVKALKRIQDAEVVVYDRLVSQEIMDLVPPKTALYSVGKKPKSHPIPQEEINQLLVDLAKEGKRVVRLKGGDPFIFGRGSEEAAELVTAGVEYEVIPGITAAQGCASSLNLPLTHRGLATGLRYVTGHCQRDVPLDLDWASLADPNTTLVIYMGLAAIAEISTKLVEHGMPADMPAVAISKGTTSEEQKVFGTLTTIGELAKAAKLPAPTLFMIGDVVGLKETLELPELTGSEGNWGEKRPHLEVING</sequence>
<dbReference type="InterPro" id="IPR050161">
    <property type="entry name" value="Siro_Cobalamin_biosynth"/>
</dbReference>
<dbReference type="NCBIfam" id="NF004790">
    <property type="entry name" value="PRK06136.1"/>
    <property type="match status" value="1"/>
</dbReference>
<keyword evidence="13" id="KW-1185">Reference proteome</keyword>
<dbReference type="NCBIfam" id="TIGR01469">
    <property type="entry name" value="cobA_cysG_Cterm"/>
    <property type="match status" value="1"/>
</dbReference>